<accession>A0A6J6F3T6</accession>
<name>A0A6J6F3T6_9ZZZZ</name>
<evidence type="ECO:0000256" key="1">
    <source>
        <dbReference type="SAM" id="Phobius"/>
    </source>
</evidence>
<keyword evidence="1" id="KW-0472">Membrane</keyword>
<keyword evidence="1" id="KW-1133">Transmembrane helix</keyword>
<organism evidence="2">
    <name type="scientific">freshwater metagenome</name>
    <dbReference type="NCBI Taxonomy" id="449393"/>
    <lineage>
        <taxon>unclassified sequences</taxon>
        <taxon>metagenomes</taxon>
        <taxon>ecological metagenomes</taxon>
    </lineage>
</organism>
<dbReference type="AlphaFoldDB" id="A0A6J6F3T6"/>
<sequence length="57" mass="6436">MSGIFFDFMNKSATYLKWGWFQISISNLLVILLMLLIFALAVLLPFPQGHDSNNSGN</sequence>
<dbReference type="EMBL" id="CAEZWY010000070">
    <property type="protein sequence ID" value="CAB4673467.1"/>
    <property type="molecule type" value="Genomic_DNA"/>
</dbReference>
<proteinExistence type="predicted"/>
<keyword evidence="1" id="KW-0812">Transmembrane</keyword>
<feature type="transmembrane region" description="Helical" evidence="1">
    <location>
        <begin position="20"/>
        <end position="44"/>
    </location>
</feature>
<dbReference type="EMBL" id="CAEZUF010000001">
    <property type="protein sequence ID" value="CAB4583206.1"/>
    <property type="molecule type" value="Genomic_DNA"/>
</dbReference>
<protein>
    <submittedName>
        <fullName evidence="2">Unannotated protein</fullName>
    </submittedName>
</protein>
<gene>
    <name evidence="2" type="ORF">UFOPK1791_00040</name>
    <name evidence="3" type="ORF">UFOPK2312_00702</name>
</gene>
<evidence type="ECO:0000313" key="3">
    <source>
        <dbReference type="EMBL" id="CAB4673467.1"/>
    </source>
</evidence>
<reference evidence="2" key="1">
    <citation type="submission" date="2020-05" db="EMBL/GenBank/DDBJ databases">
        <authorList>
            <person name="Chiriac C."/>
            <person name="Salcher M."/>
            <person name="Ghai R."/>
            <person name="Kavagutti S V."/>
        </authorList>
    </citation>
    <scope>NUCLEOTIDE SEQUENCE</scope>
</reference>
<evidence type="ECO:0000313" key="2">
    <source>
        <dbReference type="EMBL" id="CAB4583206.1"/>
    </source>
</evidence>